<organism evidence="12 13">
    <name type="scientific">Oceanidesulfovibrio marinus</name>
    <dbReference type="NCBI Taxonomy" id="370038"/>
    <lineage>
        <taxon>Bacteria</taxon>
        <taxon>Pseudomonadati</taxon>
        <taxon>Thermodesulfobacteriota</taxon>
        <taxon>Desulfovibrionia</taxon>
        <taxon>Desulfovibrionales</taxon>
        <taxon>Desulfovibrionaceae</taxon>
        <taxon>Oceanidesulfovibrio</taxon>
    </lineage>
</organism>
<dbReference type="InterPro" id="IPR023009">
    <property type="entry name" value="Tyrosine_recombinase_XerC/XerD"/>
</dbReference>
<dbReference type="Pfam" id="PF00589">
    <property type="entry name" value="Phage_integrase"/>
    <property type="match status" value="1"/>
</dbReference>
<dbReference type="InterPro" id="IPR011010">
    <property type="entry name" value="DNA_brk_join_enz"/>
</dbReference>
<evidence type="ECO:0000313" key="12">
    <source>
        <dbReference type="EMBL" id="QJT08472.1"/>
    </source>
</evidence>
<dbReference type="HAMAP" id="MF_01808">
    <property type="entry name" value="Recomb_XerC_XerD"/>
    <property type="match status" value="1"/>
</dbReference>
<gene>
    <name evidence="9" type="primary">xerC</name>
    <name evidence="12" type="ORF">E8L03_05810</name>
</gene>
<evidence type="ECO:0000259" key="10">
    <source>
        <dbReference type="PROSITE" id="PS51898"/>
    </source>
</evidence>
<dbReference type="InterPro" id="IPR010998">
    <property type="entry name" value="Integrase_recombinase_N"/>
</dbReference>
<comment type="similarity">
    <text evidence="9">Belongs to the 'phage' integrase family. XerC subfamily.</text>
</comment>
<feature type="active site" evidence="9">
    <location>
        <position position="285"/>
    </location>
</feature>
<comment type="function">
    <text evidence="9">Site-specific tyrosine recombinase, which acts by catalyzing the cutting and rejoining of the recombining DNA molecules. The XerC-XerD complex is essential to convert dimers of the bacterial chromosome into monomers to permit their segregation at cell division. It also contributes to the segregational stability of plasmids.</text>
</comment>
<keyword evidence="8 9" id="KW-0131">Cell cycle</keyword>
<feature type="active site" evidence="9">
    <location>
        <position position="189"/>
    </location>
</feature>
<proteinExistence type="inferred from homology"/>
<dbReference type="Proteomes" id="UP000503251">
    <property type="component" value="Chromosome"/>
</dbReference>
<evidence type="ECO:0000256" key="8">
    <source>
        <dbReference type="ARBA" id="ARBA00023306"/>
    </source>
</evidence>
<dbReference type="PROSITE" id="PS51898">
    <property type="entry name" value="TYR_RECOMBINASE"/>
    <property type="match status" value="1"/>
</dbReference>
<dbReference type="Gene3D" id="1.10.150.130">
    <property type="match status" value="1"/>
</dbReference>
<evidence type="ECO:0000256" key="7">
    <source>
        <dbReference type="ARBA" id="ARBA00023172"/>
    </source>
</evidence>
<dbReference type="InterPro" id="IPR013762">
    <property type="entry name" value="Integrase-like_cat_sf"/>
</dbReference>
<evidence type="ECO:0000259" key="11">
    <source>
        <dbReference type="PROSITE" id="PS51900"/>
    </source>
</evidence>
<sequence>MSSTSAPPEPDGLPEPVERFLKHLEAEKGFSEHTLAAYRRDLLQFHTFLKDGGRGSLDDPASVTKMHVRGYLAELHRLRTAKSTMARKLSALRSLFKYLAAKKIVLANPAAQVSNPKQESRHPKSLNVDQAFALLKDKGPDKGQSLAEHQRDIALAELLYGSGLRISEALALDVKDCDPASGVIRVLGKGSKVRLAPLSATSVQVLQAYLDIRGELDPVGKEDALFLGARGGRLQRRQANRILEKLAAQAGLPQSISPHGLRHSFATHLLENGADLRGVQELLGHSRLATTQRYTHLTLAKVVEAYDKSHPKAQANSKKKKQD</sequence>
<feature type="domain" description="Core-binding (CB)" evidence="11">
    <location>
        <begin position="11"/>
        <end position="100"/>
    </location>
</feature>
<keyword evidence="2 9" id="KW-0963">Cytoplasm</keyword>
<dbReference type="NCBIfam" id="NF001399">
    <property type="entry name" value="PRK00283.1"/>
    <property type="match status" value="1"/>
</dbReference>
<dbReference type="PROSITE" id="PS51900">
    <property type="entry name" value="CB"/>
    <property type="match status" value="1"/>
</dbReference>
<feature type="active site" evidence="9">
    <location>
        <position position="165"/>
    </location>
</feature>
<dbReference type="Gene3D" id="1.10.443.10">
    <property type="entry name" value="Intergrase catalytic core"/>
    <property type="match status" value="1"/>
</dbReference>
<name>A0ABX6NFB1_9BACT</name>
<keyword evidence="6 9" id="KW-0238">DNA-binding</keyword>
<evidence type="ECO:0000256" key="4">
    <source>
        <dbReference type="ARBA" id="ARBA00022829"/>
    </source>
</evidence>
<dbReference type="InterPro" id="IPR002104">
    <property type="entry name" value="Integrase_catalytic"/>
</dbReference>
<dbReference type="Pfam" id="PF02899">
    <property type="entry name" value="Phage_int_SAM_1"/>
    <property type="match status" value="1"/>
</dbReference>
<dbReference type="SUPFAM" id="SSF56349">
    <property type="entry name" value="DNA breaking-rejoining enzymes"/>
    <property type="match status" value="1"/>
</dbReference>
<dbReference type="InterPro" id="IPR044068">
    <property type="entry name" value="CB"/>
</dbReference>
<comment type="subcellular location">
    <subcellularLocation>
        <location evidence="1 9">Cytoplasm</location>
    </subcellularLocation>
</comment>
<feature type="active site" description="O-(3'-phospho-DNA)-tyrosine intermediate" evidence="9">
    <location>
        <position position="294"/>
    </location>
</feature>
<comment type="subunit">
    <text evidence="9">Forms a cyclic heterotetrameric complex composed of two molecules of XerC and two molecules of XerD.</text>
</comment>
<feature type="active site" evidence="9">
    <location>
        <position position="259"/>
    </location>
</feature>
<accession>A0ABX6NFB1</accession>
<dbReference type="PANTHER" id="PTHR30349:SF41">
    <property type="entry name" value="INTEGRASE_RECOMBINASE PROTEIN MJ0367-RELATED"/>
    <property type="match status" value="1"/>
</dbReference>
<dbReference type="PANTHER" id="PTHR30349">
    <property type="entry name" value="PHAGE INTEGRASE-RELATED"/>
    <property type="match status" value="1"/>
</dbReference>
<feature type="domain" description="Tyr recombinase" evidence="10">
    <location>
        <begin position="121"/>
        <end position="307"/>
    </location>
</feature>
<keyword evidence="4 9" id="KW-0159">Chromosome partition</keyword>
<reference evidence="12 13" key="1">
    <citation type="submission" date="2019-04" db="EMBL/GenBank/DDBJ databases">
        <title>Isolation and culture of sulfate reducing bacteria from the cold seep of the South China Sea.</title>
        <authorList>
            <person name="Sun C."/>
            <person name="Liu R."/>
        </authorList>
    </citation>
    <scope>NUCLEOTIDE SEQUENCE [LARGE SCALE GENOMIC DNA]</scope>
    <source>
        <strain evidence="12 13">CS1</strain>
    </source>
</reference>
<evidence type="ECO:0000256" key="3">
    <source>
        <dbReference type="ARBA" id="ARBA00022618"/>
    </source>
</evidence>
<keyword evidence="3 9" id="KW-0132">Cell division</keyword>
<dbReference type="RefSeq" id="WP_171266818.1">
    <property type="nucleotide sequence ID" value="NZ_CP039543.1"/>
</dbReference>
<keyword evidence="13" id="KW-1185">Reference proteome</keyword>
<evidence type="ECO:0000313" key="13">
    <source>
        <dbReference type="Proteomes" id="UP000503251"/>
    </source>
</evidence>
<evidence type="ECO:0000256" key="6">
    <source>
        <dbReference type="ARBA" id="ARBA00023125"/>
    </source>
</evidence>
<evidence type="ECO:0000256" key="1">
    <source>
        <dbReference type="ARBA" id="ARBA00004496"/>
    </source>
</evidence>
<keyword evidence="7 9" id="KW-0233">DNA recombination</keyword>
<dbReference type="EMBL" id="CP039543">
    <property type="protein sequence ID" value="QJT08472.1"/>
    <property type="molecule type" value="Genomic_DNA"/>
</dbReference>
<dbReference type="CDD" id="cd00798">
    <property type="entry name" value="INT_XerDC_C"/>
    <property type="match status" value="1"/>
</dbReference>
<keyword evidence="5 9" id="KW-0229">DNA integration</keyword>
<feature type="active site" evidence="9">
    <location>
        <position position="262"/>
    </location>
</feature>
<evidence type="ECO:0000256" key="5">
    <source>
        <dbReference type="ARBA" id="ARBA00022908"/>
    </source>
</evidence>
<dbReference type="InterPro" id="IPR050090">
    <property type="entry name" value="Tyrosine_recombinase_XerCD"/>
</dbReference>
<protein>
    <recommendedName>
        <fullName evidence="9">Tyrosine recombinase XerC</fullName>
    </recommendedName>
</protein>
<dbReference type="InterPro" id="IPR004107">
    <property type="entry name" value="Integrase_SAM-like_N"/>
</dbReference>
<evidence type="ECO:0000256" key="9">
    <source>
        <dbReference type="HAMAP-Rule" id="MF_01808"/>
    </source>
</evidence>
<evidence type="ECO:0000256" key="2">
    <source>
        <dbReference type="ARBA" id="ARBA00022490"/>
    </source>
</evidence>